<accession>A0A8J2SRS8</accession>
<protein>
    <recommendedName>
        <fullName evidence="4">Hexosyltransferase</fullName>
    </recommendedName>
</protein>
<reference evidence="2" key="1">
    <citation type="submission" date="2021-11" db="EMBL/GenBank/DDBJ databases">
        <authorList>
            <consortium name="Genoscope - CEA"/>
            <person name="William W."/>
        </authorList>
    </citation>
    <scope>NUCLEOTIDE SEQUENCE</scope>
</reference>
<dbReference type="InterPro" id="IPR050587">
    <property type="entry name" value="GNT1/Glycosyltrans_8"/>
</dbReference>
<dbReference type="Gene3D" id="3.90.550.10">
    <property type="entry name" value="Spore Coat Polysaccharide Biosynthesis Protein SpsA, Chain A"/>
    <property type="match status" value="1"/>
</dbReference>
<evidence type="ECO:0000256" key="1">
    <source>
        <dbReference type="SAM" id="SignalP"/>
    </source>
</evidence>
<keyword evidence="3" id="KW-1185">Reference proteome</keyword>
<dbReference type="OrthoDB" id="202844at2759"/>
<feature type="chain" id="PRO_5035157834" description="Hexosyltransferase" evidence="1">
    <location>
        <begin position="17"/>
        <end position="360"/>
    </location>
</feature>
<dbReference type="SUPFAM" id="SSF53448">
    <property type="entry name" value="Nucleotide-diphospho-sugar transferases"/>
    <property type="match status" value="1"/>
</dbReference>
<sequence>MLRCTVLAAVVATATAGARDAWQASLQSSKRDRPPPRSPIWDKSFRCVINGKNASTNAYAVVLGPISEERKYSKWVYPILALKAALHKRGSRADVLALLALEEDKEHHRMLPGEEAMLRKAGVRYRYVPKPRIRGFHMGHYKLWAWQHTEYRRIQVLDADVLPLVNMDALFDLPIASPFVGCPGKDSVLNAGWFSLTPDCETFKRMTDLLWYRGMRRPRQWDISKGWGVPMPAWTNALGREMNTGWDFFDARGNQGHMYAYFRFFARDLVLFYPSQVVRYSLSREVVVSTMGDGSDLSQKVWAAFPCPFVRKEAPPPLAYYHFTGNKKPWSKYDPSNSKFAEWYAALGEAGVDPSVLFAE</sequence>
<evidence type="ECO:0008006" key="4">
    <source>
        <dbReference type="Google" id="ProtNLM"/>
    </source>
</evidence>
<dbReference type="InterPro" id="IPR029044">
    <property type="entry name" value="Nucleotide-diphossugar_trans"/>
</dbReference>
<keyword evidence="1" id="KW-0732">Signal</keyword>
<evidence type="ECO:0000313" key="3">
    <source>
        <dbReference type="Proteomes" id="UP000789595"/>
    </source>
</evidence>
<feature type="signal peptide" evidence="1">
    <location>
        <begin position="1"/>
        <end position="16"/>
    </location>
</feature>
<evidence type="ECO:0000313" key="2">
    <source>
        <dbReference type="EMBL" id="CAH0375695.1"/>
    </source>
</evidence>
<gene>
    <name evidence="2" type="ORF">PECAL_5P02320</name>
</gene>
<comment type="caution">
    <text evidence="2">The sequence shown here is derived from an EMBL/GenBank/DDBJ whole genome shotgun (WGS) entry which is preliminary data.</text>
</comment>
<organism evidence="2 3">
    <name type="scientific">Pelagomonas calceolata</name>
    <dbReference type="NCBI Taxonomy" id="35677"/>
    <lineage>
        <taxon>Eukaryota</taxon>
        <taxon>Sar</taxon>
        <taxon>Stramenopiles</taxon>
        <taxon>Ochrophyta</taxon>
        <taxon>Pelagophyceae</taxon>
        <taxon>Pelagomonadales</taxon>
        <taxon>Pelagomonadaceae</taxon>
        <taxon>Pelagomonas</taxon>
    </lineage>
</organism>
<dbReference type="PANTHER" id="PTHR11183">
    <property type="entry name" value="GLYCOGENIN SUBFAMILY MEMBER"/>
    <property type="match status" value="1"/>
</dbReference>
<proteinExistence type="predicted"/>
<dbReference type="EMBL" id="CAKKNE010000005">
    <property type="protein sequence ID" value="CAH0375695.1"/>
    <property type="molecule type" value="Genomic_DNA"/>
</dbReference>
<name>A0A8J2SRS8_9STRA</name>
<dbReference type="Proteomes" id="UP000789595">
    <property type="component" value="Unassembled WGS sequence"/>
</dbReference>
<dbReference type="AlphaFoldDB" id="A0A8J2SRS8"/>